<dbReference type="EMBL" id="ACIO01001045">
    <property type="protein sequence ID" value="EFC94562.1"/>
    <property type="molecule type" value="Genomic_DNA"/>
</dbReference>
<name>D3AUE5_9FIRM</name>
<dbReference type="HOGENOM" id="CLU_2879769_0_0_9"/>
<dbReference type="GeneID" id="93147857"/>
<dbReference type="RefSeq" id="WP_006777658.1">
    <property type="nucleotide sequence ID" value="NZ_GG668071.1"/>
</dbReference>
<dbReference type="AlphaFoldDB" id="D3AUE5"/>
<accession>D3AUE5</accession>
<organism evidence="1 2">
    <name type="scientific">Hungatella hathewayi DSM 13479</name>
    <dbReference type="NCBI Taxonomy" id="566550"/>
    <lineage>
        <taxon>Bacteria</taxon>
        <taxon>Bacillati</taxon>
        <taxon>Bacillota</taxon>
        <taxon>Clostridia</taxon>
        <taxon>Lachnospirales</taxon>
        <taxon>Lachnospiraceae</taxon>
        <taxon>Hungatella</taxon>
    </lineage>
</organism>
<evidence type="ECO:0000313" key="2">
    <source>
        <dbReference type="Proteomes" id="UP000004968"/>
    </source>
</evidence>
<gene>
    <name evidence="1" type="ORF">CLOSTHATH_07259</name>
</gene>
<evidence type="ECO:0000313" key="1">
    <source>
        <dbReference type="EMBL" id="EFC94562.1"/>
    </source>
</evidence>
<comment type="caution">
    <text evidence="1">The sequence shown here is derived from an EMBL/GenBank/DDBJ whole genome shotgun (WGS) entry which is preliminary data.</text>
</comment>
<reference evidence="1 2" key="1">
    <citation type="submission" date="2010-01" db="EMBL/GenBank/DDBJ databases">
        <authorList>
            <person name="Weinstock G."/>
            <person name="Sodergren E."/>
            <person name="Clifton S."/>
            <person name="Fulton L."/>
            <person name="Fulton B."/>
            <person name="Courtney L."/>
            <person name="Fronick C."/>
            <person name="Harrison M."/>
            <person name="Strong C."/>
            <person name="Farmer C."/>
            <person name="Delahaunty K."/>
            <person name="Markovic C."/>
            <person name="Hall O."/>
            <person name="Minx P."/>
            <person name="Tomlinson C."/>
            <person name="Mitreva M."/>
            <person name="Nelson J."/>
            <person name="Hou S."/>
            <person name="Wollam A."/>
            <person name="Pepin K.H."/>
            <person name="Johnson M."/>
            <person name="Bhonagiri V."/>
            <person name="Nash W.E."/>
            <person name="Warren W."/>
            <person name="Chinwalla A."/>
            <person name="Mardis E.R."/>
            <person name="Wilson R.K."/>
        </authorList>
    </citation>
    <scope>NUCLEOTIDE SEQUENCE [LARGE SCALE GENOMIC DNA]</scope>
    <source>
        <strain evidence="1 2">DSM 13479</strain>
    </source>
</reference>
<dbReference type="Proteomes" id="UP000004968">
    <property type="component" value="Unassembled WGS sequence"/>
</dbReference>
<protein>
    <submittedName>
        <fullName evidence="1">Uncharacterized protein</fullName>
    </submittedName>
</protein>
<proteinExistence type="predicted"/>
<sequence>MDRKEEHAMALQAARARAAKQEYILKGPRPVTHSATMPAYCYTAACPDPRLRKPIRKRTGGEAVG</sequence>